<feature type="domain" description="KfrA N-terminal DNA-binding" evidence="2">
    <location>
        <begin position="11"/>
        <end position="128"/>
    </location>
</feature>
<dbReference type="EMBL" id="AB853026">
    <property type="protein sequence ID" value="BAO19302.1"/>
    <property type="molecule type" value="Genomic_DNA"/>
</dbReference>
<feature type="coiled-coil region" evidence="1">
    <location>
        <begin position="116"/>
        <end position="164"/>
    </location>
</feature>
<dbReference type="RefSeq" id="WP_023842842.1">
    <property type="nucleotide sequence ID" value="NC_022995.1"/>
</dbReference>
<reference evidence="3" key="2">
    <citation type="submission" date="2024-06" db="EMBL/GenBank/DDBJ databases">
        <authorList>
            <person name="Sakai Y."/>
            <person name="Fujii T."/>
        </authorList>
    </citation>
    <scope>NUCLEOTIDE SEQUENCE</scope>
    <source>
        <strain evidence="3">M701</strain>
        <plasmid evidence="3">pM7012</plasmid>
    </source>
</reference>
<feature type="coiled-coil region" evidence="1">
    <location>
        <begin position="234"/>
        <end position="303"/>
    </location>
</feature>
<evidence type="ECO:0000313" key="3">
    <source>
        <dbReference type="EMBL" id="BAO19302.1"/>
    </source>
</evidence>
<evidence type="ECO:0000256" key="1">
    <source>
        <dbReference type="SAM" id="Coils"/>
    </source>
</evidence>
<geneLocation type="plasmid" evidence="3">
    <name>pM7012</name>
</geneLocation>
<reference evidence="3" key="1">
    <citation type="journal article" date="2014" name="Microbiology">
        <title>A 2,4-dichlorophenoxyacetic acid degradation plasmid pM7012 discloses distribution of an unclassified megaplasmid group across bacterial species.</title>
        <authorList>
            <person name="Sakai Y."/>
            <person name="Ogawa N."/>
            <person name="Shimomura Y."/>
            <person name="Fujii T."/>
        </authorList>
    </citation>
    <scope>NUCLEOTIDE SEQUENCE</scope>
    <source>
        <strain evidence="3">M701</strain>
    </source>
</reference>
<name>V5YPH0_9BURK</name>
<dbReference type="Pfam" id="PF11740">
    <property type="entry name" value="KfrA_N"/>
    <property type="match status" value="1"/>
</dbReference>
<dbReference type="InterPro" id="IPR021104">
    <property type="entry name" value="KfrA_DNA-bd_N"/>
</dbReference>
<keyword evidence="3" id="KW-0614">Plasmid</keyword>
<accession>V5YPH0</accession>
<keyword evidence="1" id="KW-0175">Coiled coil</keyword>
<evidence type="ECO:0000259" key="2">
    <source>
        <dbReference type="Pfam" id="PF11740"/>
    </source>
</evidence>
<proteinExistence type="predicted"/>
<protein>
    <submittedName>
        <fullName evidence="3">Plasmid replication protein KfrA</fullName>
    </submittedName>
</protein>
<sequence length="305" mass="34275">MSIEPEKKGRTRALVREIAERILKGGQNPTQMMIRKMVLEEAGITPSPNLVSDELNRFWVEIGKTLSNRQNRPAVPDQIAVMIEKIWDTALAEAGNALASERAAASLEADNARSAAEEAAAIANRSQADLKRAAKEIDHLKGLLEEVRTKVASLTAENAYLAQEKQRLESWVGQQDVAHQAELARITAAHTAEIKRLADAHATEVNTLREEIGKQSEAWDGARKHLMLESDRVRESMRRDIERITRERDDSRQMESQIRIQRSAVQEQNATLTGRLEQAEKDLTRAQNVIIEQNRELAAIRAKQE</sequence>
<organism evidence="3">
    <name type="scientific">Burkholderia sp. M701</name>
    <dbReference type="NCBI Taxonomy" id="326454"/>
    <lineage>
        <taxon>Bacteria</taxon>
        <taxon>Pseudomonadati</taxon>
        <taxon>Pseudomonadota</taxon>
        <taxon>Betaproteobacteria</taxon>
        <taxon>Burkholderiales</taxon>
        <taxon>Burkholderiaceae</taxon>
        <taxon>Burkholderia</taxon>
    </lineage>
</organism>
<dbReference type="AlphaFoldDB" id="V5YPH0"/>